<dbReference type="InterPro" id="IPR024613">
    <property type="entry name" value="Huntingtin_N_HEAT_rpt-2"/>
</dbReference>
<evidence type="ECO:0000256" key="1">
    <source>
        <dbReference type="SAM" id="MobiDB-lite"/>
    </source>
</evidence>
<dbReference type="InterPro" id="IPR028426">
    <property type="entry name" value="Huntingtin_fam"/>
</dbReference>
<dbReference type="Pfam" id="PF12372">
    <property type="entry name" value="Htt_N-HEAT"/>
    <property type="match status" value="1"/>
</dbReference>
<dbReference type="Proteomes" id="UP000887565">
    <property type="component" value="Unplaced"/>
</dbReference>
<evidence type="ECO:0000313" key="3">
    <source>
        <dbReference type="WBParaSite" id="nRc.2.0.1.t19205-RA"/>
    </source>
</evidence>
<dbReference type="WBParaSite" id="nRc.2.0.1.t19205-RA">
    <property type="protein sequence ID" value="nRc.2.0.1.t19205-RA"/>
    <property type="gene ID" value="nRc.2.0.1.g19205"/>
</dbReference>
<evidence type="ECO:0000313" key="2">
    <source>
        <dbReference type="Proteomes" id="UP000887565"/>
    </source>
</evidence>
<feature type="region of interest" description="Disordered" evidence="1">
    <location>
        <begin position="51"/>
        <end position="72"/>
    </location>
</feature>
<reference evidence="3" key="1">
    <citation type="submission" date="2022-11" db="UniProtKB">
        <authorList>
            <consortium name="WormBaseParasite"/>
        </authorList>
    </citation>
    <scope>IDENTIFICATION</scope>
</reference>
<sequence>MYYTCYSHNSISIAALECLSALLQNPSRSLMKLLENESGLGRSQIFSTSVISPESSPFQSRTSSTPVDPDKSATSQHVAQIQSDSLSLVSENSEPIVTDVAVVPDAVQIFDPLSVAQIISATTEKNEKCTQDFSGMKIGEVVDDNDEKDVPLIDLSDSRPSTDILKNDTIENDISKSLLIEISTPTSPEDKPQFSSYPGDIGKGSTSISNDHLLNHLECALIDEHFAVVKSALNALKLCQNSIFSRDELFGLSAIKNLFLNGVLSSMSHTYWPVKLALLELWGSMDFTKLVFLEWLTNVNYFPRSGCLSTLCQLTEYYPPSVYFNAYSTILTPRTEHGAGIFTWLIKLLTHGNHGTDHIYIHCHVFTLISHFLGGYFYNSQFTSKKRQKERWSPMFGDENQMDELLSDDLMVYCLKILNIYVHVISETPLPNVAALLSKTAPAVAQQTLTPVAQKLKSVTKIETGKVPDKNDLSFAQHTVSLMKVRLGDFSNNNHFLRIYDSICLDEEVKDKFISLLVCCFQCFGAILEIATLKAIERFIEELLFYLKNLMMILPCHTINTVTQVLKALFGTNLNLLFSNLDTKEQSHAAGGSLVDTCRFNSSFAGAVVLPVVSSPTNYFSLFGSPASIYQTCIMTPRARVAQRMATSTARHDLLPDALT</sequence>
<dbReference type="GO" id="GO:0005737">
    <property type="term" value="C:cytoplasm"/>
    <property type="evidence" value="ECO:0007669"/>
    <property type="project" value="TreeGrafter"/>
</dbReference>
<protein>
    <submittedName>
        <fullName evidence="3">Uncharacterized protein</fullName>
    </submittedName>
</protein>
<dbReference type="PANTHER" id="PTHR10170">
    <property type="entry name" value="HUNTINGTON DISEASE PROTEIN"/>
    <property type="match status" value="1"/>
</dbReference>
<dbReference type="AlphaFoldDB" id="A0A915IYL2"/>
<dbReference type="SUPFAM" id="SSF48371">
    <property type="entry name" value="ARM repeat"/>
    <property type="match status" value="1"/>
</dbReference>
<keyword evidence="2" id="KW-1185">Reference proteome</keyword>
<proteinExistence type="predicted"/>
<accession>A0A915IYL2</accession>
<dbReference type="PANTHER" id="PTHR10170:SF10">
    <property type="entry name" value="HUNTINGTIN"/>
    <property type="match status" value="1"/>
</dbReference>
<organism evidence="2 3">
    <name type="scientific">Romanomermis culicivorax</name>
    <name type="common">Nematode worm</name>
    <dbReference type="NCBI Taxonomy" id="13658"/>
    <lineage>
        <taxon>Eukaryota</taxon>
        <taxon>Metazoa</taxon>
        <taxon>Ecdysozoa</taxon>
        <taxon>Nematoda</taxon>
        <taxon>Enoplea</taxon>
        <taxon>Dorylaimia</taxon>
        <taxon>Mermithida</taxon>
        <taxon>Mermithoidea</taxon>
        <taxon>Mermithidae</taxon>
        <taxon>Romanomermis</taxon>
    </lineage>
</organism>
<name>A0A915IYL2_ROMCU</name>
<dbReference type="InterPro" id="IPR016024">
    <property type="entry name" value="ARM-type_fold"/>
</dbReference>